<reference evidence="9" key="1">
    <citation type="submission" date="2013-04" db="EMBL/GenBank/DDBJ databases">
        <authorList>
            <person name="Hegedusova E."/>
            <person name="Brejova B."/>
            <person name="Nosek J."/>
        </authorList>
    </citation>
    <scope>NUCLEOTIDE SEQUENCE</scope>
    <source>
        <strain evidence="9">CBS 7907</strain>
    </source>
</reference>
<keyword evidence="4 8" id="KW-0679">Respiratory chain</keyword>
<dbReference type="GO" id="GO:0031966">
    <property type="term" value="C:mitochondrial membrane"/>
    <property type="evidence" value="ECO:0007669"/>
    <property type="project" value="UniProtKB-SubCell"/>
</dbReference>
<evidence type="ECO:0000256" key="7">
    <source>
        <dbReference type="ARBA" id="ARBA00049551"/>
    </source>
</evidence>
<feature type="transmembrane region" description="Helical" evidence="8">
    <location>
        <begin position="50"/>
        <end position="71"/>
    </location>
</feature>
<dbReference type="GeneID" id="16694598"/>
<keyword evidence="8" id="KW-0472">Membrane</keyword>
<accession>S5U4E8</accession>
<dbReference type="InterPro" id="IPR042106">
    <property type="entry name" value="Nuo/plastoQ_OxRdtase_6_NuoJ"/>
</dbReference>
<comment type="subcellular location">
    <subcellularLocation>
        <location evidence="8">Mitochondrion membrane</location>
        <topology evidence="8">Multi-pass membrane protein</topology>
    </subcellularLocation>
</comment>
<dbReference type="InterPro" id="IPR001457">
    <property type="entry name" value="NADH_UbQ/plastoQ_OxRdtase_su6"/>
</dbReference>
<evidence type="ECO:0000313" key="9">
    <source>
        <dbReference type="EMBL" id="AGS44223.1"/>
    </source>
</evidence>
<dbReference type="Gene3D" id="1.20.120.1200">
    <property type="entry name" value="NADH-ubiquinone/plastoquinone oxidoreductase chain 6, subunit NuoJ"/>
    <property type="match status" value="1"/>
</dbReference>
<dbReference type="EC" id="7.1.1.2" evidence="2 8"/>
<comment type="function">
    <text evidence="1">Core subunit of the mitochondrial membrane respiratory chain NADH dehydrogenase (Complex I) that is believed to belong to the minimal assembly required for catalysis. Complex I functions in the transfer of electrons from NADH to the respiratory chain. The immediate electron acceptor for the enzyme is believed to be ubiquinone.</text>
</comment>
<dbReference type="Pfam" id="PF00499">
    <property type="entry name" value="Oxidored_q3"/>
    <property type="match status" value="1"/>
</dbReference>
<gene>
    <name evidence="9" type="primary">nad6</name>
</gene>
<evidence type="ECO:0000256" key="8">
    <source>
        <dbReference type="RuleBase" id="RU004430"/>
    </source>
</evidence>
<comment type="catalytic activity">
    <reaction evidence="7 8">
        <text>a ubiquinone + NADH + 5 H(+)(in) = a ubiquinol + NAD(+) + 4 H(+)(out)</text>
        <dbReference type="Rhea" id="RHEA:29091"/>
        <dbReference type="Rhea" id="RHEA-COMP:9565"/>
        <dbReference type="Rhea" id="RHEA-COMP:9566"/>
        <dbReference type="ChEBI" id="CHEBI:15378"/>
        <dbReference type="ChEBI" id="CHEBI:16389"/>
        <dbReference type="ChEBI" id="CHEBI:17976"/>
        <dbReference type="ChEBI" id="CHEBI:57540"/>
        <dbReference type="ChEBI" id="CHEBI:57945"/>
        <dbReference type="EC" id="7.1.1.2"/>
    </reaction>
</comment>
<keyword evidence="8" id="KW-1133">Transmembrane helix</keyword>
<dbReference type="EMBL" id="KC993182">
    <property type="protein sequence ID" value="AGS44223.1"/>
    <property type="molecule type" value="Genomic_DNA"/>
</dbReference>
<evidence type="ECO:0000256" key="4">
    <source>
        <dbReference type="ARBA" id="ARBA00022660"/>
    </source>
</evidence>
<keyword evidence="8 9" id="KW-0496">Mitochondrion</keyword>
<comment type="function">
    <text evidence="8">Core subunit of the mitochondrial membrane respiratory chain NADH dehydrogenase (Complex I) which catalyzes electron transfer from NADH through the respiratory chain, using ubiquinone as an electron acceptor. Essential for the catalytic activity and assembly of complex I.</text>
</comment>
<evidence type="ECO:0000256" key="3">
    <source>
        <dbReference type="ARBA" id="ARBA00021095"/>
    </source>
</evidence>
<dbReference type="PANTHER" id="PTHR33269">
    <property type="entry name" value="NADH-UBIQUINONE OXIDOREDUCTASE CHAIN 6"/>
    <property type="match status" value="1"/>
</dbReference>
<sequence>MFIDFNILDVTLIGYYILISTTSFESLGILVGTIIPVITELWFNSSQLFGILYTLIYVGAVVVLFVFILSVLNKKEEYEPQYSSLFVILLILFLDDLDYNDSNDCDINSVNIYENFNLLNIHNNSDLTTIGSLIFTEYSFILILIALILLLGIIGIIVVIKSEKNEK</sequence>
<dbReference type="RefSeq" id="YP_008474932.1">
    <property type="nucleotide sequence ID" value="NC_022158.1"/>
</dbReference>
<feature type="transmembrane region" description="Helical" evidence="8">
    <location>
        <begin position="138"/>
        <end position="160"/>
    </location>
</feature>
<keyword evidence="6 8" id="KW-0830">Ubiquinone</keyword>
<dbReference type="PANTHER" id="PTHR33269:SF17">
    <property type="entry name" value="NADH-UBIQUINONE OXIDOREDUCTASE CHAIN 6"/>
    <property type="match status" value="1"/>
</dbReference>
<dbReference type="AlphaFoldDB" id="S5U4E8"/>
<evidence type="ECO:0000256" key="6">
    <source>
        <dbReference type="ARBA" id="ARBA00023075"/>
    </source>
</evidence>
<evidence type="ECO:0000256" key="1">
    <source>
        <dbReference type="ARBA" id="ARBA00003257"/>
    </source>
</evidence>
<feature type="transmembrane region" description="Helical" evidence="8">
    <location>
        <begin position="12"/>
        <end position="38"/>
    </location>
</feature>
<evidence type="ECO:0000256" key="2">
    <source>
        <dbReference type="ARBA" id="ARBA00012944"/>
    </source>
</evidence>
<keyword evidence="8" id="KW-0812">Transmembrane</keyword>
<geneLocation type="mitochondrion" evidence="9"/>
<keyword evidence="8" id="KW-0813">Transport</keyword>
<evidence type="ECO:0000256" key="5">
    <source>
        <dbReference type="ARBA" id="ARBA00022967"/>
    </source>
</evidence>
<proteinExistence type="inferred from homology"/>
<keyword evidence="8" id="KW-0520">NAD</keyword>
<protein>
    <recommendedName>
        <fullName evidence="3 8">NADH-ubiquinone oxidoreductase chain 6</fullName>
        <ecNumber evidence="2 8">7.1.1.2</ecNumber>
    </recommendedName>
</protein>
<organism evidence="9">
    <name type="scientific">Pichia kluyveri</name>
    <name type="common">Yeast</name>
    <dbReference type="NCBI Taxonomy" id="36015"/>
    <lineage>
        <taxon>Eukaryota</taxon>
        <taxon>Fungi</taxon>
        <taxon>Dikarya</taxon>
        <taxon>Ascomycota</taxon>
        <taxon>Saccharomycotina</taxon>
        <taxon>Pichiomycetes</taxon>
        <taxon>Pichiales</taxon>
        <taxon>Pichiaceae</taxon>
        <taxon>Pichia</taxon>
    </lineage>
</organism>
<keyword evidence="8" id="KW-0249">Electron transport</keyword>
<keyword evidence="5 8" id="KW-1278">Translocase</keyword>
<name>S5U4E8_PICKL</name>
<dbReference type="GO" id="GO:0008137">
    <property type="term" value="F:NADH dehydrogenase (ubiquinone) activity"/>
    <property type="evidence" value="ECO:0007669"/>
    <property type="project" value="UniProtKB-UniRule"/>
</dbReference>
<comment type="similarity">
    <text evidence="8">Belongs to the complex I subunit 6 family.</text>
</comment>